<evidence type="ECO:0000256" key="1">
    <source>
        <dbReference type="ARBA" id="ARBA00001917"/>
    </source>
</evidence>
<dbReference type="GO" id="GO:0046872">
    <property type="term" value="F:metal ion binding"/>
    <property type="evidence" value="ECO:0007669"/>
    <property type="project" value="UniProtKB-KW"/>
</dbReference>
<proteinExistence type="predicted"/>
<dbReference type="InterPro" id="IPR051793">
    <property type="entry name" value="NADH:flavin_oxidoreductase"/>
</dbReference>
<sequence length="106" mass="11728">PRYSGIPTKEQGRRCYAYLAREIKDTVDVPVIGLGNILDLTDAEIVLQNGDADMTAIGRALIADPYLISKTKQGKVEEINYCIQCRKCINTVHTPEGMNCSVNENL</sequence>
<name>X1UCX4_9ZZZZ</name>
<dbReference type="PANTHER" id="PTHR42917:SF2">
    <property type="entry name" value="2,4-DIENOYL-COA REDUCTASE [(2E)-ENOYL-COA-PRODUCING]"/>
    <property type="match status" value="1"/>
</dbReference>
<keyword evidence="7" id="KW-0408">Iron</keyword>
<protein>
    <recommendedName>
        <fullName evidence="9">NADH:flavin oxidoreductase/NADH oxidase N-terminal domain-containing protein</fullName>
    </recommendedName>
</protein>
<dbReference type="SUPFAM" id="SSF51395">
    <property type="entry name" value="FMN-linked oxidoreductases"/>
    <property type="match status" value="1"/>
</dbReference>
<accession>X1UCX4</accession>
<keyword evidence="3" id="KW-0285">Flavoprotein</keyword>
<evidence type="ECO:0000256" key="5">
    <source>
        <dbReference type="ARBA" id="ARBA00022723"/>
    </source>
</evidence>
<feature type="non-terminal residue" evidence="10">
    <location>
        <position position="1"/>
    </location>
</feature>
<evidence type="ECO:0000256" key="8">
    <source>
        <dbReference type="ARBA" id="ARBA00023014"/>
    </source>
</evidence>
<evidence type="ECO:0000256" key="7">
    <source>
        <dbReference type="ARBA" id="ARBA00023004"/>
    </source>
</evidence>
<evidence type="ECO:0000256" key="6">
    <source>
        <dbReference type="ARBA" id="ARBA00023002"/>
    </source>
</evidence>
<dbReference type="GO" id="GO:0010181">
    <property type="term" value="F:FMN binding"/>
    <property type="evidence" value="ECO:0007669"/>
    <property type="project" value="InterPro"/>
</dbReference>
<keyword evidence="8" id="KW-0411">Iron-sulfur</keyword>
<evidence type="ECO:0000256" key="2">
    <source>
        <dbReference type="ARBA" id="ARBA00001966"/>
    </source>
</evidence>
<evidence type="ECO:0000259" key="9">
    <source>
        <dbReference type="Pfam" id="PF00724"/>
    </source>
</evidence>
<dbReference type="Gene3D" id="3.20.20.70">
    <property type="entry name" value="Aldolase class I"/>
    <property type="match status" value="1"/>
</dbReference>
<gene>
    <name evidence="10" type="ORF">S12H4_28028</name>
</gene>
<dbReference type="Pfam" id="PF00724">
    <property type="entry name" value="Oxidored_FMN"/>
    <property type="match status" value="1"/>
</dbReference>
<evidence type="ECO:0000256" key="3">
    <source>
        <dbReference type="ARBA" id="ARBA00022630"/>
    </source>
</evidence>
<dbReference type="InterPro" id="IPR001155">
    <property type="entry name" value="OxRdtase_FMN_N"/>
</dbReference>
<evidence type="ECO:0000313" key="10">
    <source>
        <dbReference type="EMBL" id="GAJ01417.1"/>
    </source>
</evidence>
<reference evidence="10" key="1">
    <citation type="journal article" date="2014" name="Front. Microbiol.">
        <title>High frequency of phylogenetically diverse reductive dehalogenase-homologous genes in deep subseafloor sedimentary metagenomes.</title>
        <authorList>
            <person name="Kawai M."/>
            <person name="Futagami T."/>
            <person name="Toyoda A."/>
            <person name="Takaki Y."/>
            <person name="Nishi S."/>
            <person name="Hori S."/>
            <person name="Arai W."/>
            <person name="Tsubouchi T."/>
            <person name="Morono Y."/>
            <person name="Uchiyama I."/>
            <person name="Ito T."/>
            <person name="Fujiyama A."/>
            <person name="Inagaki F."/>
            <person name="Takami H."/>
        </authorList>
    </citation>
    <scope>NUCLEOTIDE SEQUENCE</scope>
    <source>
        <strain evidence="10">Expedition CK06-06</strain>
    </source>
</reference>
<keyword evidence="5" id="KW-0479">Metal-binding</keyword>
<comment type="cofactor">
    <cofactor evidence="1">
        <name>FMN</name>
        <dbReference type="ChEBI" id="CHEBI:58210"/>
    </cofactor>
</comment>
<dbReference type="PANTHER" id="PTHR42917">
    <property type="entry name" value="2,4-DIENOYL-COA REDUCTASE"/>
    <property type="match status" value="1"/>
</dbReference>
<dbReference type="GO" id="GO:0051536">
    <property type="term" value="F:iron-sulfur cluster binding"/>
    <property type="evidence" value="ECO:0007669"/>
    <property type="project" value="UniProtKB-KW"/>
</dbReference>
<keyword evidence="4" id="KW-0288">FMN</keyword>
<evidence type="ECO:0000256" key="4">
    <source>
        <dbReference type="ARBA" id="ARBA00022643"/>
    </source>
</evidence>
<comment type="cofactor">
    <cofactor evidence="2">
        <name>[4Fe-4S] cluster</name>
        <dbReference type="ChEBI" id="CHEBI:49883"/>
    </cofactor>
</comment>
<organism evidence="10">
    <name type="scientific">marine sediment metagenome</name>
    <dbReference type="NCBI Taxonomy" id="412755"/>
    <lineage>
        <taxon>unclassified sequences</taxon>
        <taxon>metagenomes</taxon>
        <taxon>ecological metagenomes</taxon>
    </lineage>
</organism>
<comment type="caution">
    <text evidence="10">The sequence shown here is derived from an EMBL/GenBank/DDBJ whole genome shotgun (WGS) entry which is preliminary data.</text>
</comment>
<dbReference type="GO" id="GO:0016491">
    <property type="term" value="F:oxidoreductase activity"/>
    <property type="evidence" value="ECO:0007669"/>
    <property type="project" value="UniProtKB-KW"/>
</dbReference>
<dbReference type="AlphaFoldDB" id="X1UCX4"/>
<dbReference type="InterPro" id="IPR013785">
    <property type="entry name" value="Aldolase_TIM"/>
</dbReference>
<keyword evidence="6" id="KW-0560">Oxidoreductase</keyword>
<feature type="domain" description="NADH:flavin oxidoreductase/NADH oxidase N-terminal" evidence="9">
    <location>
        <begin position="21"/>
        <end position="75"/>
    </location>
</feature>
<dbReference type="EMBL" id="BARW01016045">
    <property type="protein sequence ID" value="GAJ01417.1"/>
    <property type="molecule type" value="Genomic_DNA"/>
</dbReference>